<reference evidence="1 2" key="1">
    <citation type="submission" date="2016-02" db="EMBL/GenBank/DDBJ databases">
        <title>Discovery of a natural microsporidian pathogen with a broad tissue tropism in Caenorhabditis elegans.</title>
        <authorList>
            <person name="Luallen R.J."/>
            <person name="Reinke A.W."/>
            <person name="Tong L."/>
            <person name="Botts M.R."/>
            <person name="Felix M.-A."/>
            <person name="Troemel E.R."/>
        </authorList>
    </citation>
    <scope>NUCLEOTIDE SEQUENCE [LARGE SCALE GENOMIC DNA]</scope>
    <source>
        <strain evidence="1 2">JUm2807</strain>
    </source>
</reference>
<accession>A0A177EH72</accession>
<comment type="caution">
    <text evidence="1">The sequence shown here is derived from an EMBL/GenBank/DDBJ whole genome shotgun (WGS) entry which is preliminary data.</text>
</comment>
<keyword evidence="2" id="KW-1185">Reference proteome</keyword>
<dbReference type="EMBL" id="LTDL01000019">
    <property type="protein sequence ID" value="OAG31297.1"/>
    <property type="molecule type" value="Genomic_DNA"/>
</dbReference>
<dbReference type="Proteomes" id="UP000185944">
    <property type="component" value="Unassembled WGS sequence"/>
</dbReference>
<organism evidence="1 2">
    <name type="scientific">Nematocida displodere</name>
    <dbReference type="NCBI Taxonomy" id="1805483"/>
    <lineage>
        <taxon>Eukaryota</taxon>
        <taxon>Fungi</taxon>
        <taxon>Fungi incertae sedis</taxon>
        <taxon>Microsporidia</taxon>
        <taxon>Nematocida</taxon>
    </lineage>
</organism>
<dbReference type="AlphaFoldDB" id="A0A177EH72"/>
<evidence type="ECO:0000313" key="1">
    <source>
        <dbReference type="EMBL" id="OAG31297.1"/>
    </source>
</evidence>
<protein>
    <submittedName>
        <fullName evidence="1">Uncharacterized protein</fullName>
    </submittedName>
</protein>
<gene>
    <name evidence="1" type="ORF">NEDG_01775</name>
</gene>
<sequence length="246" mass="27478">MAETMGDNIATVKVLTFKIYNRNLLMFPSSIVPIIDWISRHFRGLGKLVIEESPGKTGFCLFLQKNQVVFTTNPGLKTIEVNGLKFSGYQRKKEPILCFSLDAWDLYTKGKLGNELANSRTDLNQLPTEHQAIVMNRMKMGAYSEACCGCTRTLNGLKSDSPNTEMCIWSNPKHPLCTACLNNLICSVRGVAGAIMCPSCRQEHILPLVKNRIHKNKQGGFVVTMATLLPVLSFPRSTPVKRLPRF</sequence>
<name>A0A177EH72_9MICR</name>
<dbReference type="VEuPathDB" id="MicrosporidiaDB:NEDG_01775"/>
<dbReference type="RefSeq" id="XP_067544993.1">
    <property type="nucleotide sequence ID" value="XM_067689193.1"/>
</dbReference>
<dbReference type="GeneID" id="93648125"/>
<proteinExistence type="predicted"/>
<evidence type="ECO:0000313" key="2">
    <source>
        <dbReference type="Proteomes" id="UP000185944"/>
    </source>
</evidence>